<dbReference type="AlphaFoldDB" id="A0AAN8JPH3"/>
<accession>A0AAN8JPH3</accession>
<comment type="caution">
    <text evidence="1">The sequence shown here is derived from an EMBL/GenBank/DDBJ whole genome shotgun (WGS) entry which is preliminary data.</text>
</comment>
<sequence>MQAIQYIPTDDKIDFTGTSSDEMKCLIKCNCLLARNKVGVKDNNRSFAAERLLKSALVIIPDPPTTPSITVTVESSSQVSLKDQRDLRSAPTRHCLDTKLVEARDSLLQVLASFRQEVPARISVGINRLESDSNYLTVPVA</sequence>
<reference evidence="1 2" key="1">
    <citation type="submission" date="2024-01" db="EMBL/GenBank/DDBJ databases">
        <title>The genome of the rayed Mediterranean limpet Patella caerulea (Linnaeus, 1758).</title>
        <authorList>
            <person name="Anh-Thu Weber A."/>
            <person name="Halstead-Nussloch G."/>
        </authorList>
    </citation>
    <scope>NUCLEOTIDE SEQUENCE [LARGE SCALE GENOMIC DNA]</scope>
    <source>
        <strain evidence="1">AATW-2023a</strain>
        <tissue evidence="1">Whole specimen</tissue>
    </source>
</reference>
<evidence type="ECO:0000313" key="1">
    <source>
        <dbReference type="EMBL" id="KAK6180577.1"/>
    </source>
</evidence>
<gene>
    <name evidence="1" type="ORF">SNE40_012708</name>
</gene>
<evidence type="ECO:0000313" key="2">
    <source>
        <dbReference type="Proteomes" id="UP001347796"/>
    </source>
</evidence>
<proteinExistence type="predicted"/>
<dbReference type="EMBL" id="JAZGQO010000008">
    <property type="protein sequence ID" value="KAK6180577.1"/>
    <property type="molecule type" value="Genomic_DNA"/>
</dbReference>
<protein>
    <submittedName>
        <fullName evidence="1">Uncharacterized protein</fullName>
    </submittedName>
</protein>
<dbReference type="Proteomes" id="UP001347796">
    <property type="component" value="Unassembled WGS sequence"/>
</dbReference>
<name>A0AAN8JPH3_PATCE</name>
<keyword evidence="2" id="KW-1185">Reference proteome</keyword>
<organism evidence="1 2">
    <name type="scientific">Patella caerulea</name>
    <name type="common">Rayed Mediterranean limpet</name>
    <dbReference type="NCBI Taxonomy" id="87958"/>
    <lineage>
        <taxon>Eukaryota</taxon>
        <taxon>Metazoa</taxon>
        <taxon>Spiralia</taxon>
        <taxon>Lophotrochozoa</taxon>
        <taxon>Mollusca</taxon>
        <taxon>Gastropoda</taxon>
        <taxon>Patellogastropoda</taxon>
        <taxon>Patelloidea</taxon>
        <taxon>Patellidae</taxon>
        <taxon>Patella</taxon>
    </lineage>
</organism>